<comment type="similarity">
    <text evidence="2">Belongs to the SusD family.</text>
</comment>
<dbReference type="InterPro" id="IPR012944">
    <property type="entry name" value="SusD_RagB_dom"/>
</dbReference>
<accession>A0ABY1NWK2</accession>
<feature type="domain" description="SusD-like N-terminal" evidence="7">
    <location>
        <begin position="87"/>
        <end position="226"/>
    </location>
</feature>
<evidence type="ECO:0000256" key="4">
    <source>
        <dbReference type="ARBA" id="ARBA00023136"/>
    </source>
</evidence>
<evidence type="ECO:0000256" key="3">
    <source>
        <dbReference type="ARBA" id="ARBA00022729"/>
    </source>
</evidence>
<name>A0ABY1NWK2_9FLAO</name>
<dbReference type="RefSeq" id="WP_283422089.1">
    <property type="nucleotide sequence ID" value="NZ_FXTZ01000005.1"/>
</dbReference>
<feature type="domain" description="RagB/SusD" evidence="6">
    <location>
        <begin position="336"/>
        <end position="463"/>
    </location>
</feature>
<evidence type="ECO:0000259" key="6">
    <source>
        <dbReference type="Pfam" id="PF07980"/>
    </source>
</evidence>
<evidence type="ECO:0000256" key="5">
    <source>
        <dbReference type="ARBA" id="ARBA00023237"/>
    </source>
</evidence>
<dbReference type="InterPro" id="IPR033985">
    <property type="entry name" value="SusD-like_N"/>
</dbReference>
<reference evidence="8 9" key="1">
    <citation type="submission" date="2017-05" db="EMBL/GenBank/DDBJ databases">
        <authorList>
            <person name="Varghese N."/>
            <person name="Submissions S."/>
        </authorList>
    </citation>
    <scope>NUCLEOTIDE SEQUENCE [LARGE SCALE GENOMIC DNA]</scope>
    <source>
        <strain evidence="8 9">DSM 28214</strain>
    </source>
</reference>
<evidence type="ECO:0000259" key="7">
    <source>
        <dbReference type="Pfam" id="PF14322"/>
    </source>
</evidence>
<keyword evidence="5" id="KW-0998">Cell outer membrane</keyword>
<organism evidence="8 9">
    <name type="scientific">Chryseobacterium profundimaris</name>
    <dbReference type="NCBI Taxonomy" id="1387275"/>
    <lineage>
        <taxon>Bacteria</taxon>
        <taxon>Pseudomonadati</taxon>
        <taxon>Bacteroidota</taxon>
        <taxon>Flavobacteriia</taxon>
        <taxon>Flavobacteriales</taxon>
        <taxon>Weeksellaceae</taxon>
        <taxon>Chryseobacterium group</taxon>
        <taxon>Chryseobacterium</taxon>
    </lineage>
</organism>
<keyword evidence="9" id="KW-1185">Reference proteome</keyword>
<evidence type="ECO:0000256" key="2">
    <source>
        <dbReference type="ARBA" id="ARBA00006275"/>
    </source>
</evidence>
<dbReference type="Pfam" id="PF07980">
    <property type="entry name" value="SusD_RagB"/>
    <property type="match status" value="1"/>
</dbReference>
<evidence type="ECO:0000313" key="9">
    <source>
        <dbReference type="Proteomes" id="UP001157960"/>
    </source>
</evidence>
<dbReference type="Proteomes" id="UP001157960">
    <property type="component" value="Unassembled WGS sequence"/>
</dbReference>
<keyword evidence="4" id="KW-0472">Membrane</keyword>
<sequence length="464" mass="51233">MSNTPYTHRSVYLIIVIILSASCKKLVNVDYPIGQLGSVTVFNNDASAVSAISGLYSSMSSNNTSFAGYGTTVFGSLSADELHNASSATYDDFFNNSLTASTSALEINIWTPAYNYIYQANAILEAIDNSESLSEATRKQVKGEALFLRAFCYFHLVNFFGDVPLVLFSDYKANALLPSSSSSAIYGQMISDLKEAQQLLTSTYPSNNRGRVNGPVTTALLARVYLYSKEWKSAEVQASSVISNSAYTLHANLDSVFLSSSKEAVWQLIPVPATSNTPEGTAFIPGNNTVPVYELTPSLLKSFTPDDKRKKNWTKNVTVSGNTFTYPFKYKVRTAASAPVSEYYVMMRLAEQYLIRAEARAIENNISGSIQDIDRIRKRAGLPLLSVITPNISQPALLDSIAMERKREFFSERGHRWMDLKRTGKADAVLAPLKTDWQSTDVLYPIPKSQILINTNLKQNPGYN</sequence>
<comment type="subcellular location">
    <subcellularLocation>
        <location evidence="1">Cell outer membrane</location>
    </subcellularLocation>
</comment>
<evidence type="ECO:0000256" key="1">
    <source>
        <dbReference type="ARBA" id="ARBA00004442"/>
    </source>
</evidence>
<dbReference type="CDD" id="cd08977">
    <property type="entry name" value="SusD"/>
    <property type="match status" value="1"/>
</dbReference>
<dbReference type="SUPFAM" id="SSF48452">
    <property type="entry name" value="TPR-like"/>
    <property type="match status" value="1"/>
</dbReference>
<proteinExistence type="inferred from homology"/>
<dbReference type="EMBL" id="FXTZ01000005">
    <property type="protein sequence ID" value="SMP20244.1"/>
    <property type="molecule type" value="Genomic_DNA"/>
</dbReference>
<gene>
    <name evidence="8" type="ORF">SAMN06264346_105219</name>
</gene>
<dbReference type="InterPro" id="IPR011990">
    <property type="entry name" value="TPR-like_helical_dom_sf"/>
</dbReference>
<dbReference type="Gene3D" id="1.25.40.390">
    <property type="match status" value="1"/>
</dbReference>
<protein>
    <submittedName>
        <fullName evidence="8">RagB/SusD domain-containing protein</fullName>
    </submittedName>
</protein>
<keyword evidence="3" id="KW-0732">Signal</keyword>
<evidence type="ECO:0000313" key="8">
    <source>
        <dbReference type="EMBL" id="SMP20244.1"/>
    </source>
</evidence>
<dbReference type="Pfam" id="PF14322">
    <property type="entry name" value="SusD-like_3"/>
    <property type="match status" value="1"/>
</dbReference>
<comment type="caution">
    <text evidence="8">The sequence shown here is derived from an EMBL/GenBank/DDBJ whole genome shotgun (WGS) entry which is preliminary data.</text>
</comment>